<dbReference type="InterPro" id="IPR014036">
    <property type="entry name" value="DeoR-like_C"/>
</dbReference>
<organism evidence="5 6">
    <name type="scientific">Teichococcus vastitatis</name>
    <dbReference type="NCBI Taxonomy" id="2307076"/>
    <lineage>
        <taxon>Bacteria</taxon>
        <taxon>Pseudomonadati</taxon>
        <taxon>Pseudomonadota</taxon>
        <taxon>Alphaproteobacteria</taxon>
        <taxon>Acetobacterales</taxon>
        <taxon>Roseomonadaceae</taxon>
        <taxon>Roseomonas</taxon>
    </lineage>
</organism>
<keyword evidence="3" id="KW-0804">Transcription</keyword>
<dbReference type="PROSITE" id="PS00894">
    <property type="entry name" value="HTH_DEOR_1"/>
    <property type="match status" value="1"/>
</dbReference>
<keyword evidence="1" id="KW-0805">Transcription regulation</keyword>
<keyword evidence="2 5" id="KW-0238">DNA-binding</keyword>
<dbReference type="EMBL" id="JALBUU010000079">
    <property type="protein sequence ID" value="MCI0755913.1"/>
    <property type="molecule type" value="Genomic_DNA"/>
</dbReference>
<comment type="caution">
    <text evidence="5">The sequence shown here is derived from an EMBL/GenBank/DDBJ whole genome shotgun (WGS) entry which is preliminary data.</text>
</comment>
<dbReference type="SUPFAM" id="SSF100950">
    <property type="entry name" value="NagB/RpiA/CoA transferase-like"/>
    <property type="match status" value="1"/>
</dbReference>
<feature type="domain" description="HTH deoR-type" evidence="4">
    <location>
        <begin position="3"/>
        <end position="58"/>
    </location>
</feature>
<keyword evidence="6" id="KW-1185">Reference proteome</keyword>
<dbReference type="InterPro" id="IPR001034">
    <property type="entry name" value="DeoR_HTH"/>
</dbReference>
<dbReference type="InterPro" id="IPR050313">
    <property type="entry name" value="Carb_Metab_HTH_regulators"/>
</dbReference>
<dbReference type="GO" id="GO:0003677">
    <property type="term" value="F:DNA binding"/>
    <property type="evidence" value="ECO:0007669"/>
    <property type="project" value="UniProtKB-KW"/>
</dbReference>
<dbReference type="Gene3D" id="1.10.10.10">
    <property type="entry name" value="Winged helix-like DNA-binding domain superfamily/Winged helix DNA-binding domain"/>
    <property type="match status" value="1"/>
</dbReference>
<evidence type="ECO:0000256" key="3">
    <source>
        <dbReference type="ARBA" id="ARBA00023163"/>
    </source>
</evidence>
<name>A0ABS9W9D5_9PROT</name>
<evidence type="ECO:0000256" key="2">
    <source>
        <dbReference type="ARBA" id="ARBA00023125"/>
    </source>
</evidence>
<dbReference type="InterPro" id="IPR036388">
    <property type="entry name" value="WH-like_DNA-bd_sf"/>
</dbReference>
<proteinExistence type="predicted"/>
<evidence type="ECO:0000256" key="1">
    <source>
        <dbReference type="ARBA" id="ARBA00023015"/>
    </source>
</evidence>
<protein>
    <submittedName>
        <fullName evidence="5">DeoR/GlpR family DNA-binding transcription regulator</fullName>
    </submittedName>
</protein>
<dbReference type="RefSeq" id="WP_120009209.1">
    <property type="nucleotide sequence ID" value="NZ_JALBUU010000079.1"/>
</dbReference>
<dbReference type="Pfam" id="PF00455">
    <property type="entry name" value="DeoRC"/>
    <property type="match status" value="1"/>
</dbReference>
<evidence type="ECO:0000313" key="6">
    <source>
        <dbReference type="Proteomes" id="UP001201985"/>
    </source>
</evidence>
<accession>A0ABS9W9D5</accession>
<dbReference type="Proteomes" id="UP001201985">
    <property type="component" value="Unassembled WGS sequence"/>
</dbReference>
<dbReference type="SUPFAM" id="SSF46785">
    <property type="entry name" value="Winged helix' DNA-binding domain"/>
    <property type="match status" value="1"/>
</dbReference>
<reference evidence="5 6" key="1">
    <citation type="submission" date="2022-03" db="EMBL/GenBank/DDBJ databases">
        <title>Complete genome analysis of Roseomonas KG 17.1 : a prolific producer of plant growth promoters.</title>
        <authorList>
            <person name="Saadouli I."/>
            <person name="Najjari A."/>
            <person name="Mosbah A."/>
            <person name="Ouzari H.I."/>
        </authorList>
    </citation>
    <scope>NUCLEOTIDE SEQUENCE [LARGE SCALE GENOMIC DNA]</scope>
    <source>
        <strain evidence="5 6">KG17-1</strain>
    </source>
</reference>
<dbReference type="SMART" id="SM01134">
    <property type="entry name" value="DeoRC"/>
    <property type="match status" value="1"/>
</dbReference>
<dbReference type="InterPro" id="IPR018356">
    <property type="entry name" value="Tscrpt_reg_HTH_DeoR_CS"/>
</dbReference>
<dbReference type="PRINTS" id="PR00037">
    <property type="entry name" value="HTHLACR"/>
</dbReference>
<dbReference type="PANTHER" id="PTHR30363:SF44">
    <property type="entry name" value="AGA OPERON TRANSCRIPTIONAL REPRESSOR-RELATED"/>
    <property type="match status" value="1"/>
</dbReference>
<dbReference type="InterPro" id="IPR036390">
    <property type="entry name" value="WH_DNA-bd_sf"/>
</dbReference>
<gene>
    <name evidence="5" type="ORF">MON41_19800</name>
</gene>
<evidence type="ECO:0000259" key="4">
    <source>
        <dbReference type="PROSITE" id="PS51000"/>
    </source>
</evidence>
<dbReference type="Pfam" id="PF08220">
    <property type="entry name" value="HTH_DeoR"/>
    <property type="match status" value="1"/>
</dbReference>
<dbReference type="InterPro" id="IPR037171">
    <property type="entry name" value="NagB/RpiA_transferase-like"/>
</dbReference>
<evidence type="ECO:0000313" key="5">
    <source>
        <dbReference type="EMBL" id="MCI0755913.1"/>
    </source>
</evidence>
<dbReference type="PROSITE" id="PS51000">
    <property type="entry name" value="HTH_DEOR_2"/>
    <property type="match status" value="1"/>
</dbReference>
<dbReference type="PANTHER" id="PTHR30363">
    <property type="entry name" value="HTH-TYPE TRANSCRIPTIONAL REGULATOR SRLR-RELATED"/>
    <property type="match status" value="1"/>
</dbReference>
<sequence>MRLNARRDRIVELLLEFQRMSVEELAQRLGASRETIRRDLTELAARNRLRKFHGGAALPDTVGEGAFRIRMVAKLEAKRAIARRAAALFGARDSLFIDAGSTTVALAGELAQREGLTVITNSVGIAQLTSRNGANGTFLLGGEHRHEAGENVGSMVLQQLAGFSPEHAVLTVDGIAAAGIADSDLAAAEIARVMIARAERLTIVADASKFERPALFHLCPLRRIERLVTDQPPPPALAQALEEAGTEVILAPSIVQNEAENN</sequence>
<dbReference type="Gene3D" id="3.40.50.1360">
    <property type="match status" value="1"/>
</dbReference>
<dbReference type="SMART" id="SM00420">
    <property type="entry name" value="HTH_DEOR"/>
    <property type="match status" value="1"/>
</dbReference>